<dbReference type="Pfam" id="PF00270">
    <property type="entry name" value="DEAD"/>
    <property type="match status" value="1"/>
</dbReference>
<dbReference type="PANTHER" id="PTHR47959">
    <property type="entry name" value="ATP-DEPENDENT RNA HELICASE RHLE-RELATED"/>
    <property type="match status" value="1"/>
</dbReference>
<gene>
    <name evidence="21" type="ORF">SPOG_01961</name>
</gene>
<dbReference type="InterPro" id="IPR000629">
    <property type="entry name" value="RNA-helicase_DEAD-box_CS"/>
</dbReference>
<dbReference type="PROSITE" id="PS00039">
    <property type="entry name" value="DEAD_ATP_HELICASE"/>
    <property type="match status" value="1"/>
</dbReference>
<dbReference type="OMA" id="IMIFTDT"/>
<dbReference type="FunFam" id="3.40.50.300:FF:000993">
    <property type="entry name" value="probable ATP-dependent RNA helicase DDX49"/>
    <property type="match status" value="1"/>
</dbReference>
<dbReference type="InterPro" id="IPR014014">
    <property type="entry name" value="RNA_helicase_DEAD_Q_motif"/>
</dbReference>
<evidence type="ECO:0000256" key="12">
    <source>
        <dbReference type="ARBA" id="ARBA00039234"/>
    </source>
</evidence>
<evidence type="ECO:0000256" key="16">
    <source>
        <dbReference type="RuleBase" id="RU000492"/>
    </source>
</evidence>
<evidence type="ECO:0000256" key="5">
    <source>
        <dbReference type="ARBA" id="ARBA00022801"/>
    </source>
</evidence>
<dbReference type="OrthoDB" id="10261904at2759"/>
<sequence>MSVNQDVSFADLGVSPWLIDTLQALAIYKPTDVQKGVIPQILKGHDCIGGAKTGSGKTAAFALPILESWSRDPLGIYAVVLTPTRELAIQIDEQFAALGSNMNLKHTLIVGGMDMVAQAIALSRRPHVVVATPGRLADLIRSNGPETTAGLQKVKFLVMDEADRLLSSTFADDLNDCFSILPPSENRQTLLFTATVTDAIRQLKEKPTKGNKPPLWLYEVESDKISVPSTLQQNYVFVASHVREAYLVHLLSIPENAEKSAIIFVNRTHTAELIYSMLRLLEFRSTELHSEMAQRERINSLGRFRAEAARILVATDVASRGLDIPSVQLIINFDLPRDPDDYIHRVGRTARAGRAGQAISVVTEHDVELVHAIEDRVGSMMTEYEHASENKVLERMKEVTDAKRQASLEMVDRGFGERRQKQKEKRLIASGRLGTGDDFRNKKRKSKGLKSNQKMKNKEN</sequence>
<evidence type="ECO:0000259" key="18">
    <source>
        <dbReference type="PROSITE" id="PS51192"/>
    </source>
</evidence>
<accession>S9W3W3</accession>
<dbReference type="InterPro" id="IPR050079">
    <property type="entry name" value="DEAD_box_RNA_helicase"/>
</dbReference>
<evidence type="ECO:0000256" key="13">
    <source>
        <dbReference type="ARBA" id="ARBA00039615"/>
    </source>
</evidence>
<keyword evidence="3" id="KW-0690">Ribosome biogenesis</keyword>
<dbReference type="InterPro" id="IPR014001">
    <property type="entry name" value="Helicase_ATP-bd"/>
</dbReference>
<keyword evidence="6 16" id="KW-0347">Helicase</keyword>
<evidence type="ECO:0000256" key="2">
    <source>
        <dbReference type="ARBA" id="ARBA00012552"/>
    </source>
</evidence>
<dbReference type="Gene3D" id="3.40.50.300">
    <property type="entry name" value="P-loop containing nucleotide triphosphate hydrolases"/>
    <property type="match status" value="2"/>
</dbReference>
<reference evidence="21 22" key="1">
    <citation type="journal article" date="2011" name="Science">
        <title>Comparative functional genomics of the fission yeasts.</title>
        <authorList>
            <person name="Rhind N."/>
            <person name="Chen Z."/>
            <person name="Yassour M."/>
            <person name="Thompson D.A."/>
            <person name="Haas B.J."/>
            <person name="Habib N."/>
            <person name="Wapinski I."/>
            <person name="Roy S."/>
            <person name="Lin M.F."/>
            <person name="Heiman D.I."/>
            <person name="Young S.K."/>
            <person name="Furuya K."/>
            <person name="Guo Y."/>
            <person name="Pidoux A."/>
            <person name="Chen H.M."/>
            <person name="Robbertse B."/>
            <person name="Goldberg J.M."/>
            <person name="Aoki K."/>
            <person name="Bayne E.H."/>
            <person name="Berlin A.M."/>
            <person name="Desjardins C.A."/>
            <person name="Dobbs E."/>
            <person name="Dukaj L."/>
            <person name="Fan L."/>
            <person name="FitzGerald M.G."/>
            <person name="French C."/>
            <person name="Gujja S."/>
            <person name="Hansen K."/>
            <person name="Keifenheim D."/>
            <person name="Levin J.Z."/>
            <person name="Mosher R.A."/>
            <person name="Mueller C.A."/>
            <person name="Pfiffner J."/>
            <person name="Priest M."/>
            <person name="Russ C."/>
            <person name="Smialowska A."/>
            <person name="Swoboda P."/>
            <person name="Sykes S.M."/>
            <person name="Vaughn M."/>
            <person name="Vengrova S."/>
            <person name="Yoder R."/>
            <person name="Zeng Q."/>
            <person name="Allshire R."/>
            <person name="Baulcombe D."/>
            <person name="Birren B.W."/>
            <person name="Brown W."/>
            <person name="Ekwall K."/>
            <person name="Kellis M."/>
            <person name="Leatherwood J."/>
            <person name="Levin H."/>
            <person name="Margalit H."/>
            <person name="Martienssen R."/>
            <person name="Nieduszynski C.A."/>
            <person name="Spatafora J.W."/>
            <person name="Friedman N."/>
            <person name="Dalgaard J.Z."/>
            <person name="Baumann P."/>
            <person name="Niki H."/>
            <person name="Regev A."/>
            <person name="Nusbaum C."/>
        </authorList>
    </citation>
    <scope>NUCLEOTIDE SEQUENCE [LARGE SCALE GENOMIC DNA]</scope>
    <source>
        <strain evidence="22">OY26 / ATCC MYA-4695 / CBS 11777 / NBRC 106824 / NRRL Y48691</strain>
    </source>
</reference>
<dbReference type="HOGENOM" id="CLU_003041_1_1_1"/>
<dbReference type="InterPro" id="IPR027417">
    <property type="entry name" value="P-loop_NTPase"/>
</dbReference>
<feature type="short sequence motif" description="Q motif" evidence="15">
    <location>
        <begin position="7"/>
        <end position="35"/>
    </location>
</feature>
<keyword evidence="4 16" id="KW-0547">Nucleotide-binding</keyword>
<dbReference type="GO" id="GO:0005829">
    <property type="term" value="C:cytosol"/>
    <property type="evidence" value="ECO:0007669"/>
    <property type="project" value="TreeGrafter"/>
</dbReference>
<keyword evidence="8" id="KW-0694">RNA-binding</keyword>
<dbReference type="SUPFAM" id="SSF52540">
    <property type="entry name" value="P-loop containing nucleoside triphosphate hydrolases"/>
    <property type="match status" value="1"/>
</dbReference>
<dbReference type="GO" id="GO:0005524">
    <property type="term" value="F:ATP binding"/>
    <property type="evidence" value="ECO:0007669"/>
    <property type="project" value="UniProtKB-KW"/>
</dbReference>
<dbReference type="GO" id="GO:0016887">
    <property type="term" value="F:ATP hydrolysis activity"/>
    <property type="evidence" value="ECO:0007669"/>
    <property type="project" value="EnsemblFungi"/>
</dbReference>
<evidence type="ECO:0000256" key="17">
    <source>
        <dbReference type="SAM" id="MobiDB-lite"/>
    </source>
</evidence>
<dbReference type="STRING" id="653667.S9W3W3"/>
<dbReference type="Proteomes" id="UP000015464">
    <property type="component" value="Unassembled WGS sequence"/>
</dbReference>
<evidence type="ECO:0000256" key="10">
    <source>
        <dbReference type="ARBA" id="ARBA00037681"/>
    </source>
</evidence>
<comment type="catalytic activity">
    <reaction evidence="14">
        <text>ATP + H2O = ADP + phosphate + H(+)</text>
        <dbReference type="Rhea" id="RHEA:13065"/>
        <dbReference type="ChEBI" id="CHEBI:15377"/>
        <dbReference type="ChEBI" id="CHEBI:15378"/>
        <dbReference type="ChEBI" id="CHEBI:30616"/>
        <dbReference type="ChEBI" id="CHEBI:43474"/>
        <dbReference type="ChEBI" id="CHEBI:456216"/>
        <dbReference type="EC" id="3.6.4.13"/>
    </reaction>
</comment>
<evidence type="ECO:0000256" key="15">
    <source>
        <dbReference type="PROSITE-ProRule" id="PRU00552"/>
    </source>
</evidence>
<feature type="domain" description="Helicase C-terminal" evidence="19">
    <location>
        <begin position="246"/>
        <end position="400"/>
    </location>
</feature>
<keyword evidence="5 16" id="KW-0378">Hydrolase</keyword>
<evidence type="ECO:0000259" key="20">
    <source>
        <dbReference type="PROSITE" id="PS51195"/>
    </source>
</evidence>
<evidence type="ECO:0000256" key="4">
    <source>
        <dbReference type="ARBA" id="ARBA00022741"/>
    </source>
</evidence>
<dbReference type="PROSITE" id="PS51192">
    <property type="entry name" value="HELICASE_ATP_BIND_1"/>
    <property type="match status" value="1"/>
</dbReference>
<protein>
    <recommendedName>
        <fullName evidence="12">ATP-dependent RNA helicase DBP8</fullName>
        <ecNumber evidence="2">3.6.4.13</ecNumber>
    </recommendedName>
    <alternativeName>
        <fullName evidence="13">ATP-dependent RNA helicase dbp8</fullName>
    </alternativeName>
</protein>
<evidence type="ECO:0000256" key="7">
    <source>
        <dbReference type="ARBA" id="ARBA00022840"/>
    </source>
</evidence>
<dbReference type="PROSITE" id="PS51195">
    <property type="entry name" value="Q_MOTIF"/>
    <property type="match status" value="1"/>
</dbReference>
<dbReference type="PROSITE" id="PS51194">
    <property type="entry name" value="HELICASE_CTER"/>
    <property type="match status" value="1"/>
</dbReference>
<name>S9W3W3_SCHCR</name>
<dbReference type="GeneID" id="25036285"/>
<dbReference type="GO" id="GO:0000472">
    <property type="term" value="P:endonucleolytic cleavage to generate mature 5'-end of SSU-rRNA from (SSU-rRNA, 5.8S rRNA, LSU-rRNA)"/>
    <property type="evidence" value="ECO:0007669"/>
    <property type="project" value="EnsemblFungi"/>
</dbReference>
<comment type="similarity">
    <text evidence="11">Belongs to the DEAD box helicase family. DDX49/DBP8 subfamily.</text>
</comment>
<dbReference type="RefSeq" id="XP_013022519.1">
    <property type="nucleotide sequence ID" value="XM_013167065.1"/>
</dbReference>
<organism evidence="21 22">
    <name type="scientific">Schizosaccharomyces cryophilus (strain OY26 / ATCC MYA-4695 / CBS 11777 / NBRC 106824 / NRRL Y48691)</name>
    <name type="common">Fission yeast</name>
    <dbReference type="NCBI Taxonomy" id="653667"/>
    <lineage>
        <taxon>Eukaryota</taxon>
        <taxon>Fungi</taxon>
        <taxon>Dikarya</taxon>
        <taxon>Ascomycota</taxon>
        <taxon>Taphrinomycotina</taxon>
        <taxon>Schizosaccharomycetes</taxon>
        <taxon>Schizosaccharomycetales</taxon>
        <taxon>Schizosaccharomycetaceae</taxon>
        <taxon>Schizosaccharomyces</taxon>
    </lineage>
</organism>
<evidence type="ECO:0000256" key="3">
    <source>
        <dbReference type="ARBA" id="ARBA00022517"/>
    </source>
</evidence>
<feature type="region of interest" description="Disordered" evidence="17">
    <location>
        <begin position="412"/>
        <end position="460"/>
    </location>
</feature>
<dbReference type="GO" id="GO:0000480">
    <property type="term" value="P:endonucleolytic cleavage in 5'-ETS of tricistronic rRNA transcript (SSU-rRNA, 5.8S rRNA, LSU-rRNA)"/>
    <property type="evidence" value="ECO:0007669"/>
    <property type="project" value="EnsemblFungi"/>
</dbReference>
<evidence type="ECO:0000256" key="9">
    <source>
        <dbReference type="ARBA" id="ARBA00023242"/>
    </source>
</evidence>
<evidence type="ECO:0000256" key="1">
    <source>
        <dbReference type="ARBA" id="ARBA00004604"/>
    </source>
</evidence>
<dbReference type="eggNOG" id="KOG0340">
    <property type="taxonomic scope" value="Eukaryota"/>
</dbReference>
<keyword evidence="9" id="KW-0539">Nucleus</keyword>
<dbReference type="SMART" id="SM00490">
    <property type="entry name" value="HELICc"/>
    <property type="match status" value="1"/>
</dbReference>
<dbReference type="InterPro" id="IPR001650">
    <property type="entry name" value="Helicase_C-like"/>
</dbReference>
<evidence type="ECO:0000256" key="11">
    <source>
        <dbReference type="ARBA" id="ARBA00038380"/>
    </source>
</evidence>
<evidence type="ECO:0000313" key="21">
    <source>
        <dbReference type="EMBL" id="EPY52640.1"/>
    </source>
</evidence>
<keyword evidence="22" id="KW-1185">Reference proteome</keyword>
<dbReference type="CDD" id="cd17955">
    <property type="entry name" value="DEADc_DDX49"/>
    <property type="match status" value="1"/>
</dbReference>
<proteinExistence type="inferred from homology"/>
<evidence type="ECO:0000259" key="19">
    <source>
        <dbReference type="PROSITE" id="PS51194"/>
    </source>
</evidence>
<dbReference type="GO" id="GO:0000447">
    <property type="term" value="P:endonucleolytic cleavage in ITS1 to separate SSU-rRNA from 5.8S rRNA and LSU-rRNA from tricistronic rRNA transcript (SSU-rRNA, 5.8S rRNA, LSU-rRNA)"/>
    <property type="evidence" value="ECO:0007669"/>
    <property type="project" value="EnsemblFungi"/>
</dbReference>
<evidence type="ECO:0000256" key="6">
    <source>
        <dbReference type="ARBA" id="ARBA00022806"/>
    </source>
</evidence>
<dbReference type="AlphaFoldDB" id="S9W3W3"/>
<dbReference type="Pfam" id="PF00271">
    <property type="entry name" value="Helicase_C"/>
    <property type="match status" value="1"/>
</dbReference>
<dbReference type="GO" id="GO:0032040">
    <property type="term" value="C:small-subunit processome"/>
    <property type="evidence" value="ECO:0007669"/>
    <property type="project" value="EnsemblFungi"/>
</dbReference>
<evidence type="ECO:0000256" key="14">
    <source>
        <dbReference type="ARBA" id="ARBA00047984"/>
    </source>
</evidence>
<comment type="subcellular location">
    <subcellularLocation>
        <location evidence="1">Nucleus</location>
        <location evidence="1">Nucleolus</location>
    </subcellularLocation>
</comment>
<feature type="domain" description="Helicase ATP-binding" evidence="18">
    <location>
        <begin position="38"/>
        <end position="214"/>
    </location>
</feature>
<dbReference type="CDD" id="cd18787">
    <property type="entry name" value="SF2_C_DEAD"/>
    <property type="match status" value="1"/>
</dbReference>
<evidence type="ECO:0000313" key="22">
    <source>
        <dbReference type="Proteomes" id="UP000015464"/>
    </source>
</evidence>
<keyword evidence="7 16" id="KW-0067">ATP-binding</keyword>
<evidence type="ECO:0000256" key="8">
    <source>
        <dbReference type="ARBA" id="ARBA00022884"/>
    </source>
</evidence>
<dbReference type="SMART" id="SM00487">
    <property type="entry name" value="DEXDc"/>
    <property type="match status" value="1"/>
</dbReference>
<dbReference type="GO" id="GO:0003723">
    <property type="term" value="F:RNA binding"/>
    <property type="evidence" value="ECO:0007669"/>
    <property type="project" value="UniProtKB-KW"/>
</dbReference>
<dbReference type="EC" id="3.6.4.13" evidence="2"/>
<comment type="function">
    <text evidence="10">ATP-binding RNA helicase involved in 40S ribosomal subunit biogenesis and is required for the normal formation of 18S rRNAs through pre-rRNA processing at A0, A1 and A2 sites. Required for vegetative growth.</text>
</comment>
<dbReference type="EMBL" id="KE546989">
    <property type="protein sequence ID" value="EPY52640.1"/>
    <property type="molecule type" value="Genomic_DNA"/>
</dbReference>
<dbReference type="PANTHER" id="PTHR47959:SF24">
    <property type="entry name" value="ATP-DEPENDENT RNA HELICASE"/>
    <property type="match status" value="1"/>
</dbReference>
<dbReference type="InterPro" id="IPR011545">
    <property type="entry name" value="DEAD/DEAH_box_helicase_dom"/>
</dbReference>
<feature type="domain" description="DEAD-box RNA helicase Q" evidence="20">
    <location>
        <begin position="7"/>
        <end position="35"/>
    </location>
</feature>
<dbReference type="GO" id="GO:0003724">
    <property type="term" value="F:RNA helicase activity"/>
    <property type="evidence" value="ECO:0007669"/>
    <property type="project" value="UniProtKB-EC"/>
</dbReference>